<keyword evidence="9" id="KW-0645">Protease</keyword>
<dbReference type="Pfam" id="PF00905">
    <property type="entry name" value="Transpeptidase"/>
    <property type="match status" value="1"/>
</dbReference>
<keyword evidence="18 23" id="KW-0961">Cell wall biogenesis/degradation</keyword>
<dbReference type="InterPro" id="IPR036950">
    <property type="entry name" value="PBP_transglycosylase"/>
</dbReference>
<evidence type="ECO:0000256" key="8">
    <source>
        <dbReference type="ARBA" id="ARBA00022645"/>
    </source>
</evidence>
<dbReference type="InterPro" id="IPR001264">
    <property type="entry name" value="Glyco_trans_51"/>
</dbReference>
<dbReference type="Gene3D" id="1.10.3810.10">
    <property type="entry name" value="Biosynthetic peptidoglycan transglycosylase-like"/>
    <property type="match status" value="1"/>
</dbReference>
<keyword evidence="15 25" id="KW-0472">Membrane</keyword>
<dbReference type="InterPro" id="IPR011813">
    <property type="entry name" value="PBP_1b"/>
</dbReference>
<dbReference type="InterPro" id="IPR001460">
    <property type="entry name" value="PCN-bd_Tpept"/>
</dbReference>
<evidence type="ECO:0000256" key="5">
    <source>
        <dbReference type="ARBA" id="ARBA00007739"/>
    </source>
</evidence>
<dbReference type="Pfam" id="PF14814">
    <property type="entry name" value="UB2H"/>
    <property type="match status" value="1"/>
</dbReference>
<comment type="subcellular location">
    <subcellularLocation>
        <location evidence="2">Cell membrane</location>
    </subcellularLocation>
</comment>
<dbReference type="GO" id="GO:0009252">
    <property type="term" value="P:peptidoglycan biosynthetic process"/>
    <property type="evidence" value="ECO:0007669"/>
    <property type="project" value="UniProtKB-UniRule"/>
</dbReference>
<evidence type="ECO:0000256" key="23">
    <source>
        <dbReference type="PIRNR" id="PIRNR002799"/>
    </source>
</evidence>
<dbReference type="PIRSF" id="PIRSF002799">
    <property type="entry name" value="PBP_1b"/>
    <property type="match status" value="1"/>
</dbReference>
<dbReference type="GO" id="GO:0008658">
    <property type="term" value="F:penicillin binding"/>
    <property type="evidence" value="ECO:0007669"/>
    <property type="project" value="UniProtKB-UniRule"/>
</dbReference>
<feature type="active site" description="Acyl-ester intermediate; for transpeptidase activity" evidence="24">
    <location>
        <position position="462"/>
    </location>
</feature>
<evidence type="ECO:0000256" key="7">
    <source>
        <dbReference type="ARBA" id="ARBA00022475"/>
    </source>
</evidence>
<evidence type="ECO:0000256" key="3">
    <source>
        <dbReference type="ARBA" id="ARBA00004752"/>
    </source>
</evidence>
<evidence type="ECO:0000256" key="11">
    <source>
        <dbReference type="ARBA" id="ARBA00022679"/>
    </source>
</evidence>
<dbReference type="Pfam" id="PF00912">
    <property type="entry name" value="Transgly"/>
    <property type="match status" value="1"/>
</dbReference>
<evidence type="ECO:0000256" key="6">
    <source>
        <dbReference type="ARBA" id="ARBA00018637"/>
    </source>
</evidence>
<keyword evidence="13 23" id="KW-0133">Cell shape</keyword>
<keyword evidence="7" id="KW-1003">Cell membrane</keyword>
<feature type="active site" description="Proton donor; for transglycosylase activity" evidence="24">
    <location>
        <position position="184"/>
    </location>
</feature>
<dbReference type="FunFam" id="1.10.3810.10:FF:000001">
    <property type="entry name" value="Penicillin-binding protein 1A"/>
    <property type="match status" value="1"/>
</dbReference>
<keyword evidence="25" id="KW-1133">Transmembrane helix</keyword>
<evidence type="ECO:0000256" key="10">
    <source>
        <dbReference type="ARBA" id="ARBA00022676"/>
    </source>
</evidence>
<evidence type="ECO:0000313" key="30">
    <source>
        <dbReference type="Proteomes" id="UP000439994"/>
    </source>
</evidence>
<comment type="function">
    <text evidence="1 23">Cell wall formation. Synthesis of cross-linked peptidoglycan from the lipid intermediates. The enzyme has a penicillin-insensitive transglycosylase N-terminal domain (formation of linear glycan strands) and a penicillin-sensitive transpeptidase C-terminal domain (cross-linking of the peptide subunits).</text>
</comment>
<reference evidence="29 30" key="1">
    <citation type="submission" date="2019-11" db="EMBL/GenBank/DDBJ databases">
        <title>P. haliotis isolates from Z. marina roots.</title>
        <authorList>
            <person name="Cohen M."/>
            <person name="Jospin G."/>
            <person name="Eisen J.A."/>
            <person name="Coil D.A."/>
        </authorList>
    </citation>
    <scope>NUCLEOTIDE SEQUENCE [LARGE SCALE GENOMIC DNA]</scope>
    <source>
        <strain evidence="29 30">UCD-MCMsp1aY</strain>
    </source>
</reference>
<dbReference type="GO" id="GO:0009002">
    <property type="term" value="F:serine-type D-Ala-D-Ala carboxypeptidase activity"/>
    <property type="evidence" value="ECO:0007669"/>
    <property type="project" value="UniProtKB-EC"/>
</dbReference>
<evidence type="ECO:0000256" key="19">
    <source>
        <dbReference type="ARBA" id="ARBA00032454"/>
    </source>
</evidence>
<keyword evidence="12" id="KW-0378">Hydrolase</keyword>
<evidence type="ECO:0000256" key="9">
    <source>
        <dbReference type="ARBA" id="ARBA00022670"/>
    </source>
</evidence>
<dbReference type="PANTHER" id="PTHR32282">
    <property type="entry name" value="BINDING PROTEIN TRANSPEPTIDASE, PUTATIVE-RELATED"/>
    <property type="match status" value="1"/>
</dbReference>
<evidence type="ECO:0000256" key="14">
    <source>
        <dbReference type="ARBA" id="ARBA00022984"/>
    </source>
</evidence>
<evidence type="ECO:0000256" key="15">
    <source>
        <dbReference type="ARBA" id="ARBA00023136"/>
    </source>
</evidence>
<comment type="similarity">
    <text evidence="5 23">In the N-terminal section; belongs to the glycosyltransferase 51 family.</text>
</comment>
<dbReference type="GO" id="GO:0008360">
    <property type="term" value="P:regulation of cell shape"/>
    <property type="evidence" value="ECO:0007669"/>
    <property type="project" value="UniProtKB-UniRule"/>
</dbReference>
<dbReference type="GO" id="GO:0030288">
    <property type="term" value="C:outer membrane-bounded periplasmic space"/>
    <property type="evidence" value="ECO:0007669"/>
    <property type="project" value="TreeGrafter"/>
</dbReference>
<feature type="domain" description="Bifunctional transglycosylase second" evidence="28">
    <location>
        <begin position="62"/>
        <end position="137"/>
    </location>
</feature>
<evidence type="ECO:0000256" key="18">
    <source>
        <dbReference type="ARBA" id="ARBA00023316"/>
    </source>
</evidence>
<keyword evidence="8" id="KW-0121">Carboxypeptidase</keyword>
<dbReference type="EMBL" id="WOCD01000005">
    <property type="protein sequence ID" value="MUH73148.1"/>
    <property type="molecule type" value="Genomic_DNA"/>
</dbReference>
<evidence type="ECO:0000259" key="26">
    <source>
        <dbReference type="Pfam" id="PF00905"/>
    </source>
</evidence>
<feature type="transmembrane region" description="Helical" evidence="25">
    <location>
        <begin position="16"/>
        <end position="35"/>
    </location>
</feature>
<evidence type="ECO:0000256" key="22">
    <source>
        <dbReference type="NCBIfam" id="TIGR02071"/>
    </source>
</evidence>
<dbReference type="InterPro" id="IPR023346">
    <property type="entry name" value="Lysozyme-like_dom_sf"/>
</dbReference>
<evidence type="ECO:0000256" key="13">
    <source>
        <dbReference type="ARBA" id="ARBA00022960"/>
    </source>
</evidence>
<dbReference type="Proteomes" id="UP000439994">
    <property type="component" value="Unassembled WGS sequence"/>
</dbReference>
<dbReference type="OrthoDB" id="9766909at2"/>
<sequence length="754" mass="84810">MSNDVDPNQVLKSGSYRALKVVIFILVCLAFYTLYMDAWVQKRMSGQKWDTPVQVFARPLSLYNHKFLPKQELVDELKLLGYKSTSVVSEPGQYSINQSFVEVYRRSYIGFDGLVSPQKLRIGFNNNRIAALQILVEQQWQAESLAYVEPLLISRQATESKEDREILDLSTIPEWMIDALLVVEDKNFYHHHGVAPLAIVRALFANIAAGRKVQGGSTITQQLAKNLLLNDNRKSYFRKFKEAIIALILDYRYSKDAILEAYFNEIYLGQNASRGVHGFALASKFYFNQRLADLTPGQFSMLVAIVKGPSYYNPIRHPERVQERRDLVLQLMVSSNVISRDDYQQYVDQPIKLSVNKAKHRARFPSYLQQVDRELKQLDVVAPLNSGLMVFTGLDPLLQSRYESLFSKSIGKLESGYKQKDLNGAVVSLSLENGTISALIGDKNNASGGFNRALDTQRNIGSLVKPAVYLTALNEPDYHLGSLLPDKKISMKSNQGKLWEPTNYDKKLRGEVLLFDALSQSLNLPTVHLGMDVGLNSVISTLRKMGVEQQINKYPSLLLGALPMSPLQVAETFQPIANFGQKFPVRAITHVTDNNGIRLLTQNEDSQIIFDYATSYELAYALTQVTKIGTAKRLATEHKGIQFGGKTGTTDDLRDSWFVGFDQNKVTSVWVGKDDNSPINLTGSQGALFIFSQLQSARKAESVNKPKPNNVEFRFIEKETGQVLSDECGENVSLPVRVDKITKIKDCPSLFDWL</sequence>
<dbReference type="Gene3D" id="3.30.2060.10">
    <property type="entry name" value="Penicillin-binding protein 1b domain"/>
    <property type="match status" value="1"/>
</dbReference>
<dbReference type="InterPro" id="IPR012338">
    <property type="entry name" value="Beta-lactam/transpept-like"/>
</dbReference>
<evidence type="ECO:0000256" key="16">
    <source>
        <dbReference type="ARBA" id="ARBA00023251"/>
    </source>
</evidence>
<evidence type="ECO:0000256" key="2">
    <source>
        <dbReference type="ARBA" id="ARBA00004236"/>
    </source>
</evidence>
<evidence type="ECO:0000313" key="29">
    <source>
        <dbReference type="EMBL" id="MUH73148.1"/>
    </source>
</evidence>
<evidence type="ECO:0000256" key="4">
    <source>
        <dbReference type="ARBA" id="ARBA00007090"/>
    </source>
</evidence>
<dbReference type="GO" id="GO:0071555">
    <property type="term" value="P:cell wall organization"/>
    <property type="evidence" value="ECO:0007669"/>
    <property type="project" value="UniProtKB-UniRule"/>
</dbReference>
<evidence type="ECO:0000256" key="21">
    <source>
        <dbReference type="ARBA" id="ARBA00049902"/>
    </source>
</evidence>
<feature type="domain" description="Penicillin-binding protein transpeptidase" evidence="26">
    <location>
        <begin position="424"/>
        <end position="667"/>
    </location>
</feature>
<dbReference type="GO" id="GO:0008955">
    <property type="term" value="F:peptidoglycan glycosyltransferase activity"/>
    <property type="evidence" value="ECO:0007669"/>
    <property type="project" value="UniProtKB-UniRule"/>
</dbReference>
<dbReference type="SUPFAM" id="SSF53955">
    <property type="entry name" value="Lysozyme-like"/>
    <property type="match status" value="1"/>
</dbReference>
<evidence type="ECO:0000256" key="25">
    <source>
        <dbReference type="SAM" id="Phobius"/>
    </source>
</evidence>
<keyword evidence="30" id="KW-1185">Reference proteome</keyword>
<dbReference type="AlphaFoldDB" id="A0A6N8FA24"/>
<protein>
    <recommendedName>
        <fullName evidence="6 22">Penicillin-binding protein 1B</fullName>
        <shortName evidence="23">PBP-1b</shortName>
        <shortName evidence="23">PBP1b</shortName>
    </recommendedName>
    <alternativeName>
        <fullName evidence="19 23">Murein polymerase</fullName>
    </alternativeName>
</protein>
<comment type="pathway">
    <text evidence="3 23">Cell wall biogenesis; peptidoglycan biosynthesis.</text>
</comment>
<dbReference type="GO" id="GO:0046677">
    <property type="term" value="P:response to antibiotic"/>
    <property type="evidence" value="ECO:0007669"/>
    <property type="project" value="UniProtKB-UniRule"/>
</dbReference>
<keyword evidence="14 23" id="KW-0573">Peptidoglycan synthesis</keyword>
<accession>A0A6N8FA24</accession>
<dbReference type="GO" id="GO:0005886">
    <property type="term" value="C:plasma membrane"/>
    <property type="evidence" value="ECO:0007669"/>
    <property type="project" value="UniProtKB-SubCell"/>
</dbReference>
<evidence type="ECO:0000259" key="28">
    <source>
        <dbReference type="Pfam" id="PF14814"/>
    </source>
</evidence>
<evidence type="ECO:0000256" key="12">
    <source>
        <dbReference type="ARBA" id="ARBA00022801"/>
    </source>
</evidence>
<dbReference type="GO" id="GO:0009274">
    <property type="term" value="C:peptidoglycan-based cell wall"/>
    <property type="evidence" value="ECO:0007669"/>
    <property type="project" value="UniProtKB-UniRule"/>
</dbReference>
<keyword evidence="25" id="KW-0812">Transmembrane</keyword>
<dbReference type="Gene3D" id="3.40.710.10">
    <property type="entry name" value="DD-peptidase/beta-lactamase superfamily"/>
    <property type="match status" value="1"/>
</dbReference>
<dbReference type="NCBIfam" id="TIGR02071">
    <property type="entry name" value="PBP_1b"/>
    <property type="match status" value="1"/>
</dbReference>
<evidence type="ECO:0000256" key="1">
    <source>
        <dbReference type="ARBA" id="ARBA00002624"/>
    </source>
</evidence>
<comment type="catalytic activity">
    <reaction evidence="20">
        <text>Preferential cleavage: (Ac)2-L-Lys-D-Ala-|-D-Ala. Also transpeptidation of peptidyl-alanyl moieties that are N-acyl substituents of D-alanine.</text>
        <dbReference type="EC" id="3.4.16.4"/>
    </reaction>
</comment>
<evidence type="ECO:0000256" key="17">
    <source>
        <dbReference type="ARBA" id="ARBA00023268"/>
    </source>
</evidence>
<keyword evidence="10 23" id="KW-0328">Glycosyltransferase</keyword>
<dbReference type="RefSeq" id="WP_155696353.1">
    <property type="nucleotide sequence ID" value="NZ_WOCD01000005.1"/>
</dbReference>
<dbReference type="InterPro" id="IPR028166">
    <property type="entry name" value="UB2H"/>
</dbReference>
<gene>
    <name evidence="29" type="primary">mrcB</name>
    <name evidence="29" type="ORF">GNP35_12065</name>
</gene>
<evidence type="ECO:0000256" key="20">
    <source>
        <dbReference type="ARBA" id="ARBA00034000"/>
    </source>
</evidence>
<keyword evidence="16" id="KW-0046">Antibiotic resistance</keyword>
<name>A0A6N8FA24_9GAMM</name>
<organism evidence="29 30">
    <name type="scientific">Psychrosphaera haliotis</name>
    <dbReference type="NCBI Taxonomy" id="555083"/>
    <lineage>
        <taxon>Bacteria</taxon>
        <taxon>Pseudomonadati</taxon>
        <taxon>Pseudomonadota</taxon>
        <taxon>Gammaproteobacteria</taxon>
        <taxon>Alteromonadales</taxon>
        <taxon>Pseudoalteromonadaceae</taxon>
        <taxon>Psychrosphaera</taxon>
    </lineage>
</organism>
<dbReference type="InterPro" id="IPR050396">
    <property type="entry name" value="Glycosyltr_51/Transpeptidase"/>
</dbReference>
<dbReference type="UniPathway" id="UPA00219"/>
<comment type="similarity">
    <text evidence="4 23">In the C-terminal section; belongs to the transpeptidase family.</text>
</comment>
<comment type="catalytic activity">
    <reaction evidence="21">
        <text>[GlcNAc-(1-&gt;4)-Mur2Ac(oyl-L-Ala-gamma-D-Glu-L-Lys-D-Ala-D-Ala)](n)-di-trans,octa-cis-undecaprenyl diphosphate + beta-D-GlcNAc-(1-&gt;4)-Mur2Ac(oyl-L-Ala-gamma-D-Glu-L-Lys-D-Ala-D-Ala)-di-trans,octa-cis-undecaprenyl diphosphate = [GlcNAc-(1-&gt;4)-Mur2Ac(oyl-L-Ala-gamma-D-Glu-L-Lys-D-Ala-D-Ala)](n+1)-di-trans,octa-cis-undecaprenyl diphosphate + di-trans,octa-cis-undecaprenyl diphosphate + H(+)</text>
        <dbReference type="Rhea" id="RHEA:23708"/>
        <dbReference type="Rhea" id="RHEA-COMP:9602"/>
        <dbReference type="Rhea" id="RHEA-COMP:9603"/>
        <dbReference type="ChEBI" id="CHEBI:15378"/>
        <dbReference type="ChEBI" id="CHEBI:58405"/>
        <dbReference type="ChEBI" id="CHEBI:60033"/>
        <dbReference type="ChEBI" id="CHEBI:78435"/>
        <dbReference type="EC" id="2.4.99.28"/>
    </reaction>
</comment>
<dbReference type="SUPFAM" id="SSF56601">
    <property type="entry name" value="beta-lactamase/transpeptidase-like"/>
    <property type="match status" value="1"/>
</dbReference>
<evidence type="ECO:0000256" key="24">
    <source>
        <dbReference type="PIRSR" id="PIRSR002799-1"/>
    </source>
</evidence>
<keyword evidence="17" id="KW-0511">Multifunctional enzyme</keyword>
<proteinExistence type="inferred from homology"/>
<feature type="domain" description="Glycosyl transferase family 51" evidence="27">
    <location>
        <begin position="159"/>
        <end position="332"/>
    </location>
</feature>
<dbReference type="GO" id="GO:0006508">
    <property type="term" value="P:proteolysis"/>
    <property type="evidence" value="ECO:0007669"/>
    <property type="project" value="UniProtKB-KW"/>
</dbReference>
<evidence type="ECO:0000259" key="27">
    <source>
        <dbReference type="Pfam" id="PF00912"/>
    </source>
</evidence>
<keyword evidence="11 23" id="KW-0808">Transferase</keyword>
<dbReference type="PANTHER" id="PTHR32282:SF11">
    <property type="entry name" value="PENICILLIN-BINDING PROTEIN 1B"/>
    <property type="match status" value="1"/>
</dbReference>
<comment type="caution">
    <text evidence="29">The sequence shown here is derived from an EMBL/GenBank/DDBJ whole genome shotgun (WGS) entry which is preliminary data.</text>
</comment>